<sequence length="333" mass="34929">MLMRSALIVTLFLCMALYTWPAAADDGWGSVDCEQNPMPGCELGAESGEADRRPSVEGEAPRSPDGPGGSGGGPDEEEPAEHANPDLNLADCSYERSDYAPPTEASAASTSGRLVQGPSVVQATLLRAQRLPGVAAAPEPGPGEGDGAWYVYRCTEDGVRDALYRPPVWIADAPPSDGEESGPSPEQVAQRAREQLRLPVPQIAVSPAADQLVRVPTWLWLAEWGEVSATAAVPGVSVTATASPTSVSWDMGDGTELVCVGPGTPYEAGSDPARPSPDCGHTYTRPADEYVITVRVRWRVMWSGAGESGAFPGLTTQAALSVRVLESQALTTD</sequence>
<feature type="compositionally biased region" description="Basic and acidic residues" evidence="1">
    <location>
        <begin position="49"/>
        <end position="62"/>
    </location>
</feature>
<dbReference type="Proteomes" id="UP001183420">
    <property type="component" value="Unassembled WGS sequence"/>
</dbReference>
<dbReference type="RefSeq" id="WP_311601666.1">
    <property type="nucleotide sequence ID" value="NZ_JAVREM010000040.1"/>
</dbReference>
<keyword evidence="4" id="KW-1185">Reference proteome</keyword>
<dbReference type="EMBL" id="JAVREM010000040">
    <property type="protein sequence ID" value="MDT0321449.1"/>
    <property type="molecule type" value="Genomic_DNA"/>
</dbReference>
<evidence type="ECO:0000256" key="1">
    <source>
        <dbReference type="SAM" id="MobiDB-lite"/>
    </source>
</evidence>
<feature type="chain" id="PRO_5047336681" description="PKD domain-containing protein" evidence="2">
    <location>
        <begin position="25"/>
        <end position="333"/>
    </location>
</feature>
<keyword evidence="2" id="KW-0732">Signal</keyword>
<feature type="region of interest" description="Disordered" evidence="1">
    <location>
        <begin position="39"/>
        <end position="86"/>
    </location>
</feature>
<gene>
    <name evidence="3" type="ORF">RNC47_24270</name>
</gene>
<evidence type="ECO:0008006" key="5">
    <source>
        <dbReference type="Google" id="ProtNLM"/>
    </source>
</evidence>
<organism evidence="3 4">
    <name type="scientific">Streptomyces millisiae</name>
    <dbReference type="NCBI Taxonomy" id="3075542"/>
    <lineage>
        <taxon>Bacteria</taxon>
        <taxon>Bacillati</taxon>
        <taxon>Actinomycetota</taxon>
        <taxon>Actinomycetes</taxon>
        <taxon>Kitasatosporales</taxon>
        <taxon>Streptomycetaceae</taxon>
        <taxon>Streptomyces</taxon>
    </lineage>
</organism>
<comment type="caution">
    <text evidence="3">The sequence shown here is derived from an EMBL/GenBank/DDBJ whole genome shotgun (WGS) entry which is preliminary data.</text>
</comment>
<accession>A0ABU2LV43</accession>
<feature type="signal peptide" evidence="2">
    <location>
        <begin position="1"/>
        <end position="24"/>
    </location>
</feature>
<protein>
    <recommendedName>
        <fullName evidence="5">PKD domain-containing protein</fullName>
    </recommendedName>
</protein>
<reference evidence="4" key="1">
    <citation type="submission" date="2023-07" db="EMBL/GenBank/DDBJ databases">
        <title>30 novel species of actinomycetes from the DSMZ collection.</title>
        <authorList>
            <person name="Nouioui I."/>
        </authorList>
    </citation>
    <scope>NUCLEOTIDE SEQUENCE [LARGE SCALE GENOMIC DNA]</scope>
    <source>
        <strain evidence="4">DSM 44918</strain>
    </source>
</reference>
<evidence type="ECO:0000313" key="3">
    <source>
        <dbReference type="EMBL" id="MDT0321449.1"/>
    </source>
</evidence>
<name>A0ABU2LV43_9ACTN</name>
<evidence type="ECO:0000256" key="2">
    <source>
        <dbReference type="SAM" id="SignalP"/>
    </source>
</evidence>
<evidence type="ECO:0000313" key="4">
    <source>
        <dbReference type="Proteomes" id="UP001183420"/>
    </source>
</evidence>
<proteinExistence type="predicted"/>